<comment type="caution">
    <text evidence="2">The sequence shown here is derived from an EMBL/GenBank/DDBJ whole genome shotgun (WGS) entry which is preliminary data.</text>
</comment>
<dbReference type="PANTHER" id="PTHR40031:SF1">
    <property type="entry name" value="MEMBRANE-BOUND METAL-DEPENDENT HYDROLASE"/>
    <property type="match status" value="1"/>
</dbReference>
<protein>
    <submittedName>
        <fullName evidence="2">Metal-dependent hydrolase</fullName>
    </submittedName>
</protein>
<dbReference type="Proteomes" id="UP001526246">
    <property type="component" value="Unassembled WGS sequence"/>
</dbReference>
<organism evidence="2 3">
    <name type="scientific">Sphingomonas arvum</name>
    <dbReference type="NCBI Taxonomy" id="2992113"/>
    <lineage>
        <taxon>Bacteria</taxon>
        <taxon>Pseudomonadati</taxon>
        <taxon>Pseudomonadota</taxon>
        <taxon>Alphaproteobacteria</taxon>
        <taxon>Sphingomonadales</taxon>
        <taxon>Sphingomonadaceae</taxon>
        <taxon>Sphingomonas</taxon>
    </lineage>
</organism>
<keyword evidence="1" id="KW-1133">Transmembrane helix</keyword>
<keyword evidence="3" id="KW-1185">Reference proteome</keyword>
<feature type="transmembrane region" description="Helical" evidence="1">
    <location>
        <begin position="60"/>
        <end position="78"/>
    </location>
</feature>
<sequence length="318" mass="35375">MDNITHSLAGALLGQIGLKRSSRLAMAGCILGANAPDIDVFAPLFLPVDNIAFHRGPTHALWAPPLLAAAIVGLLWLYDRWRPGEAGAPPFRAGPLLLATLLATYSHPFLDWLTTYAVNLFTPFDRGWYSANAIFIVDWVYWLLLIGGILLSARRYRRDRPHPGAPAQVAGVLLLAYIAGNVGLSAYAERTMAEALRRRGIEPVLIVASPPPLAFWERTMAWRDRARWGSGRFSPAGGLSIDPSIRPLGFDNPHFLRARRERRSLRSFLYWSRMPIVVEEAGRTYLSDQRYYGPIRSAAVPPSVRRAARRASFLVPLD</sequence>
<dbReference type="PANTHER" id="PTHR40031">
    <property type="entry name" value="HYPOTHETICAL MEMBRANE SPANNING PROTEIN"/>
    <property type="match status" value="1"/>
</dbReference>
<proteinExistence type="predicted"/>
<evidence type="ECO:0000256" key="1">
    <source>
        <dbReference type="SAM" id="Phobius"/>
    </source>
</evidence>
<dbReference type="Pfam" id="PF04307">
    <property type="entry name" value="YdjM"/>
    <property type="match status" value="1"/>
</dbReference>
<dbReference type="EMBL" id="JAPDOB010000001">
    <property type="protein sequence ID" value="MCW3796795.1"/>
    <property type="molecule type" value="Genomic_DNA"/>
</dbReference>
<feature type="transmembrane region" description="Helical" evidence="1">
    <location>
        <begin position="128"/>
        <end position="153"/>
    </location>
</feature>
<dbReference type="InterPro" id="IPR053170">
    <property type="entry name" value="Transcription_regulator"/>
</dbReference>
<feature type="transmembrane region" description="Helical" evidence="1">
    <location>
        <begin position="90"/>
        <end position="108"/>
    </location>
</feature>
<evidence type="ECO:0000313" key="3">
    <source>
        <dbReference type="Proteomes" id="UP001526246"/>
    </source>
</evidence>
<accession>A0ABT3JDF2</accession>
<dbReference type="RefSeq" id="WP_264880745.1">
    <property type="nucleotide sequence ID" value="NZ_JAPDOB010000001.1"/>
</dbReference>
<keyword evidence="1" id="KW-0812">Transmembrane</keyword>
<feature type="transmembrane region" description="Helical" evidence="1">
    <location>
        <begin position="165"/>
        <end position="188"/>
    </location>
</feature>
<dbReference type="GO" id="GO:0016787">
    <property type="term" value="F:hydrolase activity"/>
    <property type="evidence" value="ECO:0007669"/>
    <property type="project" value="UniProtKB-KW"/>
</dbReference>
<reference evidence="2 3" key="1">
    <citation type="submission" date="2022-10" db="EMBL/GenBank/DDBJ databases">
        <title>Sphingomonas sp.</title>
        <authorList>
            <person name="Jin C."/>
        </authorList>
    </citation>
    <scope>NUCLEOTIDE SEQUENCE [LARGE SCALE GENOMIC DNA]</scope>
    <source>
        <strain evidence="2 3">BN140010</strain>
    </source>
</reference>
<gene>
    <name evidence="2" type="ORF">OMW55_03115</name>
</gene>
<keyword evidence="2" id="KW-0378">Hydrolase</keyword>
<keyword evidence="1" id="KW-0472">Membrane</keyword>
<name>A0ABT3JDF2_9SPHN</name>
<evidence type="ECO:0000313" key="2">
    <source>
        <dbReference type="EMBL" id="MCW3796795.1"/>
    </source>
</evidence>
<dbReference type="InterPro" id="IPR007404">
    <property type="entry name" value="YdjM-like"/>
</dbReference>